<protein>
    <submittedName>
        <fullName evidence="2">GNAT family N-acetyltransferase</fullName>
    </submittedName>
</protein>
<organism evidence="2 3">
    <name type="scientific">Nesterenkonia halobia</name>
    <dbReference type="NCBI Taxonomy" id="37922"/>
    <lineage>
        <taxon>Bacteria</taxon>
        <taxon>Bacillati</taxon>
        <taxon>Actinomycetota</taxon>
        <taxon>Actinomycetes</taxon>
        <taxon>Micrococcales</taxon>
        <taxon>Micrococcaceae</taxon>
        <taxon>Nesterenkonia</taxon>
    </lineage>
</organism>
<name>A0ABP6RGN8_9MICC</name>
<dbReference type="PROSITE" id="PS51186">
    <property type="entry name" value="GNAT"/>
    <property type="match status" value="1"/>
</dbReference>
<dbReference type="Proteomes" id="UP001501736">
    <property type="component" value="Unassembled WGS sequence"/>
</dbReference>
<keyword evidence="3" id="KW-1185">Reference proteome</keyword>
<dbReference type="Pfam" id="PF17668">
    <property type="entry name" value="Acetyltransf_17"/>
    <property type="match status" value="1"/>
</dbReference>
<dbReference type="InterPro" id="IPR051554">
    <property type="entry name" value="Acetyltransferase_Eis"/>
</dbReference>
<dbReference type="InterPro" id="IPR000182">
    <property type="entry name" value="GNAT_dom"/>
</dbReference>
<dbReference type="Gene3D" id="3.40.630.30">
    <property type="match status" value="2"/>
</dbReference>
<dbReference type="RefSeq" id="WP_344720676.1">
    <property type="nucleotide sequence ID" value="NZ_BAAAYG010000007.1"/>
</dbReference>
<sequence length="483" mass="51738">MSSLTPPRRPQVSPLPEGLRAETFAPALDAEGAADARTAAHLRTTMQGFYEPWLSDEEVSRHTETFVADAQRLVGVHLDPASEEPGAAARRRVGFSADHPAATFVEFDETLDAGGRGADGPLLDARLITGVTVDPGFRRRGILAHLMTSSLARAVDDGVPLAALTASEGGIYGRYGFGVAAREAVLRVDLAHSAGTRLQLRGEPSGRVITADPTAMDEVVDEVFAQFHRRVRGSVDRPAGYRRRATARWSPRDVTSWDRRLRAAVHVRDDGSIGGYVTFRHAGWETEPSTLEIADLVAADATSHVELWRHLAQRDLVARAELDGASVEDVLHAAAVNPRSVQVREVRDVLWVRLLDVVRCLQAREWGGDGAFTLRLSDPQGIADGVYRIEVSGGVAAVEPVAEPVTEQQADRRPVGPVLSTDVETLGSLYLGDAAVVTMQRAGRLSVADGAAASGGAGDAEGALRELSAIVDLPTRPFCATHF</sequence>
<dbReference type="Pfam" id="PF13527">
    <property type="entry name" value="Acetyltransf_9"/>
    <property type="match status" value="1"/>
</dbReference>
<dbReference type="PANTHER" id="PTHR37817:SF1">
    <property type="entry name" value="N-ACETYLTRANSFERASE EIS"/>
    <property type="match status" value="1"/>
</dbReference>
<dbReference type="SUPFAM" id="SSF55718">
    <property type="entry name" value="SCP-like"/>
    <property type="match status" value="1"/>
</dbReference>
<dbReference type="Gene3D" id="3.30.1050.10">
    <property type="entry name" value="SCP2 sterol-binding domain"/>
    <property type="match status" value="1"/>
</dbReference>
<accession>A0ABP6RGN8</accession>
<comment type="caution">
    <text evidence="2">The sequence shown here is derived from an EMBL/GenBank/DDBJ whole genome shotgun (WGS) entry which is preliminary data.</text>
</comment>
<dbReference type="Pfam" id="PF13530">
    <property type="entry name" value="SCP2_2"/>
    <property type="match status" value="1"/>
</dbReference>
<reference evidence="3" key="1">
    <citation type="journal article" date="2019" name="Int. J. Syst. Evol. Microbiol.">
        <title>The Global Catalogue of Microorganisms (GCM) 10K type strain sequencing project: providing services to taxonomists for standard genome sequencing and annotation.</title>
        <authorList>
            <consortium name="The Broad Institute Genomics Platform"/>
            <consortium name="The Broad Institute Genome Sequencing Center for Infectious Disease"/>
            <person name="Wu L."/>
            <person name="Ma J."/>
        </authorList>
    </citation>
    <scope>NUCLEOTIDE SEQUENCE [LARGE SCALE GENOMIC DNA]</scope>
    <source>
        <strain evidence="3">JCM 11483</strain>
    </source>
</reference>
<dbReference type="InterPro" id="IPR036527">
    <property type="entry name" value="SCP2_sterol-bd_dom_sf"/>
</dbReference>
<dbReference type="PANTHER" id="PTHR37817">
    <property type="entry name" value="N-ACETYLTRANSFERASE EIS"/>
    <property type="match status" value="1"/>
</dbReference>
<dbReference type="InterPro" id="IPR041380">
    <property type="entry name" value="Acetyltransf_17"/>
</dbReference>
<dbReference type="InterPro" id="IPR016181">
    <property type="entry name" value="Acyl_CoA_acyltransferase"/>
</dbReference>
<evidence type="ECO:0000313" key="3">
    <source>
        <dbReference type="Proteomes" id="UP001501736"/>
    </source>
</evidence>
<evidence type="ECO:0000259" key="1">
    <source>
        <dbReference type="PROSITE" id="PS51186"/>
    </source>
</evidence>
<feature type="domain" description="N-acetyltransferase" evidence="1">
    <location>
        <begin position="57"/>
        <end position="203"/>
    </location>
</feature>
<dbReference type="EMBL" id="BAAAYG010000007">
    <property type="protein sequence ID" value="GAA3285779.1"/>
    <property type="molecule type" value="Genomic_DNA"/>
</dbReference>
<gene>
    <name evidence="2" type="ORF">GCM10020260_19140</name>
</gene>
<proteinExistence type="predicted"/>
<evidence type="ECO:0000313" key="2">
    <source>
        <dbReference type="EMBL" id="GAA3285779.1"/>
    </source>
</evidence>
<dbReference type="SUPFAM" id="SSF55729">
    <property type="entry name" value="Acyl-CoA N-acyltransferases (Nat)"/>
    <property type="match status" value="1"/>
</dbReference>
<dbReference type="InterPro" id="IPR025559">
    <property type="entry name" value="Eis_dom"/>
</dbReference>